<keyword evidence="2" id="KW-0964">Secreted</keyword>
<feature type="region of interest" description="Disordered" evidence="3">
    <location>
        <begin position="2281"/>
        <end position="2384"/>
    </location>
</feature>
<dbReference type="PROSITE" id="PS50817">
    <property type="entry name" value="INTEIN_N_TER"/>
    <property type="match status" value="1"/>
</dbReference>
<dbReference type="PRINTS" id="PR00313">
    <property type="entry name" value="CABNDNGRPT"/>
</dbReference>
<feature type="region of interest" description="Disordered" evidence="3">
    <location>
        <begin position="1273"/>
        <end position="1295"/>
    </location>
</feature>
<dbReference type="PROSITE" id="PS00330">
    <property type="entry name" value="HEMOLYSIN_CALCIUM"/>
    <property type="match status" value="17"/>
</dbReference>
<dbReference type="InterPro" id="IPR050557">
    <property type="entry name" value="RTX_toxin/Mannuronan_C5-epim"/>
</dbReference>
<dbReference type="RefSeq" id="WP_271432992.1">
    <property type="nucleotide sequence ID" value="NZ_JAQIOY010000004.1"/>
</dbReference>
<feature type="region of interest" description="Disordered" evidence="3">
    <location>
        <begin position="1790"/>
        <end position="1820"/>
    </location>
</feature>
<dbReference type="Pfam" id="PF13403">
    <property type="entry name" value="Hint_2"/>
    <property type="match status" value="1"/>
</dbReference>
<dbReference type="InterPro" id="IPR001343">
    <property type="entry name" value="Hemolysn_Ca-bd"/>
</dbReference>
<name>A0ABT4XUJ8_9RHOB</name>
<dbReference type="Pfam" id="PF00353">
    <property type="entry name" value="HemolysinCabind"/>
    <property type="match status" value="36"/>
</dbReference>
<feature type="compositionally biased region" description="Acidic residues" evidence="3">
    <location>
        <begin position="3112"/>
        <end position="3123"/>
    </location>
</feature>
<feature type="region of interest" description="Disordered" evidence="3">
    <location>
        <begin position="2891"/>
        <end position="2916"/>
    </location>
</feature>
<dbReference type="Gene3D" id="2.150.10.10">
    <property type="entry name" value="Serralysin-like metalloprotease, C-terminal"/>
    <property type="match status" value="18"/>
</dbReference>
<sequence length="3456" mass="341385">MPIANELTINTAATAEDMLNEIFGDGITLVAGTATYSGDAAASGIYSDAITTLGGISPTDSGVILSTGNAVDFTNSDGTLNTNTAPGTSTDLVGGIDGNANMDAVSGQATFDAAILEGDFIPTGDTMTIQLVFSSEEYLEYVNGGVNDSLGLYINGVKVDFVLGTGNVSIDEITNTNNSNLYIDNPEATDPYNTEMDGMTVVLTYKADVNPGVVNTFFLGIADGGDAAYDSNVLIMADSVQSVAIANDDTFSVPTNSTVLIAPLANDDDLNGGGLTITQINGEDIVVGQTVTLGTGEQVTLNADNTLTVITDGDVGVSSLTYTVDNGAGTTDVGIIQLDVTATPTNDNVVTGTAGNDAIGSTYTDADGTQQDGTDALGTHGEVVSSNDDSIFAAGGDDVVNAGLGNDTVDAGTGNDTVFGEGGNDSIIGGLGNDSLDGDAGADSLYGGDGSDTLIGDAGNDVMIGGDGADEIYDSNAADGGRDYVELGAGNDVAFTGADNDTIYFGEGNDTVNAGDGNDLIDDVAGTQILGDDSVFGGAGSDTVFAGDGADTLDGGTGADSLWGEDGNDSITGGDGNDTILGGSGVDTVDGGTGDDSITLGDGNDTYLDGAGNDIIDGGEGKDRFDYTTITGNDTVIGGELNDTTPTDSGDKLDAHNSVDNLTVVFTGDEAGTMTDGTDTVTFSEIEHIMGGQGTDSIDASASTVQQILDGGEGSDTIQGGSGDDIIAMGQTQDFSATDGDNDTLVLADGFGDDSIEGFETPIDNGDGTFTGQDQLDVTGLTDAGGSPVNVLDVTVTDTNGDGTGDAILQFPNGESITLWGVNVSEVSSDDQLIAMGIPPIGPVDGTAGGDLMQPGYVDAQGDIIDGADGDVDTIFGYGGNDTIDGGNAGDTIDGGAGDDTLRGQLGDDSVIGGAGNDTIRVTDGNDTVEGGDDADLIVVTEDAGTVSVDGGAGGTDSDTLDVSTVLETSGYTITATGDESGTATHSSGTSISYSDIETLQGSSNDDLFDLTADTDGAYAIGGEGADTMLGGDAGDNLRGRIGDDSIDGGAGDDTLDGGTGSDTIIGGSGADSITADEDADTIILENGFGNDTIFGGEGVTTGADDDTLDMSGITTDTTVDLTSVDPEAGSVSSGSDTATFSEIENIVLGGGRDTIVLADGSGSDTVQAFDLTDSGDGTTNDQLDVSGLTSDGGTTPVDTDDVTVTDDGSGNAVLTFPGGESITLLGVAPTDVDDREELVAIGIPGAPNFIVDGTSGNDSINLGTYVDAEGEEIDNSDHSDGSNDDSVLAGDGDDFVRSHLGDDTVFGGLGNDTIRTDTGADSIFGEDGADSIDAGDDNDFIDGGTGNDNIDLGWGDDTVVAGDGNDTVWGDNGNDSVDGGAGDDSIQVGPGADTIIGGAGNDSVRADGDEDVMVFADGYGNDTVIGGESATTGTDFDSLDLSLVTAGSTIVYSGFEAGTVTTGTDSVLFSQIERIETGAGDDTVTGTFSPENIATGAGNDTLNMGGGDDTIEAGAGADTVDAGEGADTVDLGTDGDRDIVVFSDGDGADTVSSFDLTDSGDGTTIDQLDVSGLTSDGGTTPVNVSDVTVTDDGSGNAVLTFPGGESITLLGVAPTQVDSDAELEAIGIPNDPNDNVVSGTAGADNIGAGYSDADGTTVDDGDALGTHGEVVGSDSDSIAAGAGNDTVNAGAGDDTVSGGNDDDQIDGGIGDDWLSGNAGNDTVHGGDGADSIFGAEGDDSLTGGAGDDSMEGWLGNDTLQAGDGNDYLDGADGSDFLTGGAGNDTLLGGNDAGADTLEGGAGQDSLSAGDGDDQLVGGDDADTIFAGGGDDTIIMEDGFGNDTIDGWSTGETTGDVLDGSKMSEDVVLDLSAGDPSNPEDGTLSNATDTATFIEIEEVWLGAGDDSVIGSDGNDNVSTGAGIDTVDGGAGNDTFDLGPADNAVDTVVFGDGDGDDTVSSFEAPTDNGDGTFSGNDQLDVSGLTDADGAPVNTGDVTVTDTNGDGTGDAILTFPNGESITLLGVTPSEVDDPAALEAMGIPAPNYIVEGTAGGELIDGSYVGDPEGDLVDAGDNQTGGDADVITAGAGADTVLGELGNDTIFGEDGNDSIAGGEGQDSISGGLGNDYLVGGNDSGTFGTSGDAPAALGADTIDGGDGNDTIIGNNGDDSLIGGAGNDSISGQNDNDTILAGDGADTVDGGSGLDSIDAGAGDDSVIGGGGADTIDGGIGVDTIDGGIGNDLIFGNEDEDLLSGGAGNDTLDGGLSSDTLIGGDGNDSLLGGGFNDSLEGGTGNDTLDGGIEDDTLAGGAGTDSLIGGTGDDVMTGGSEADTLEGGDGADLLDGGLDDDSILGGAQDDTISLTDNFGNDTIEGGEVGETAGDTLDLSGTTTGVTVDLTSTDPEAGSVSNGIDTTTFIEIENIVLGGGDDTVALADGSGSDTVSGFEGPIDNGDGTWTGQDQLDVSGLNNDNGFPVTTADVVVTDDGTGNAVLTFPNGESITLFGAPVGDLQGNPVALNAIGIPLSDGIISGDGTANVINASYSGDPEGDMVDAGDNVDGSGNNEDTIVAGAGDDTIDSGLDDDSVDAGAGDDVIFLDGAVQNDTIVGGETDEDGGGDRIEMGSIATDLTINMSGPEAGTISDGTGTTTFSEIEQLTLGAGSDSLTGSTGNEYVFGGTGDDTILGGDGDDTIFSGLDNDSVEGGAGNDSLVTSSGADTVDGGAGDDNINVGPADGEVDTVVLQDGSGNDVVADFEGPIDNGDGTYTGQDQFDVSGLNDNLGNPVNTNDVVVSDDGSGNAVLTFPNGENVTLVGIAPADVTDPLALNAMGIPLGSDGIVSGTAGDDTIGGSYVGDPDGDLVDANDAQFAGQTGDQDIIQAGAGNDVVNAGNDADSIDGGTGNDTISGGDGNDTIDGGEGDDFILSNNGDDTVFAGDGNDTVTASLGADSVLGGAGDDSLTGGGFSGTGNDTLRGEDGSDTLAGGLGDDLLDGGADNDVFDLNGSADNDTIIGGETVTTGTDQDLIEAGGETLDTTVTYTGDEAGTFTNTDTTVTFSEIEAINLGSGADSVDGTSDTVGINVFGAAGDDTMTGGTGNDTLLGGDDNDSIVGGDGADQLDGDAGDDTVEGGTGDDTLVGDLGNDSLDGGAGADELYGNEGSDTLTGGEGADLLFGGEGADVLNVGSGDTAQGGGGDDVFNLTPGDLDGNNLTIVGGETGETVGDTLNVTGPAEIVYDDPSQESGTITYYDTGEVVTFSEIENLNYVPCFTPGTKIKTAQGEMPVEEITVGTRVLTRDNGYQPVIWAGSRLVDEATMAKVDGLKPILIKKDALAKGVPSRDLLVSPQHRVLIGGSRTELWFGEDEVLVPAKHLLVLDGVEEVDLDEVTYVHFMFEHHEVVISDGCWTESFQPGDVSLSALDAEARAEIFAIFPELKKGCTESVYPAARATLKEFQIRVLLAS</sequence>
<dbReference type="NCBIfam" id="NF038133">
    <property type="entry name" value="choice_anch_L"/>
    <property type="match status" value="1"/>
</dbReference>
<evidence type="ECO:0000256" key="1">
    <source>
        <dbReference type="ARBA" id="ARBA00004613"/>
    </source>
</evidence>
<feature type="compositionally biased region" description="Polar residues" evidence="3">
    <location>
        <begin position="2357"/>
        <end position="2367"/>
    </location>
</feature>
<reference evidence="5 6" key="1">
    <citation type="submission" date="2023-01" db="EMBL/GenBank/DDBJ databases">
        <title>Thalassococcus onchidii sp. nov., isolated from a marine invertebrate from the South China Sea.</title>
        <authorList>
            <person name="Xu S."/>
            <person name="Liu Z."/>
            <person name="Xu Y."/>
        </authorList>
    </citation>
    <scope>NUCLEOTIDE SEQUENCE [LARGE SCALE GENOMIC DNA]</scope>
    <source>
        <strain evidence="5 6">KCTC 32084</strain>
    </source>
</reference>
<dbReference type="InterPro" id="IPR049804">
    <property type="entry name" value="Choice_anch_L"/>
</dbReference>
<accession>A0ABT4XUJ8</accession>
<dbReference type="InterPro" id="IPR018511">
    <property type="entry name" value="Hemolysin-typ_Ca-bd_CS"/>
</dbReference>
<comment type="subcellular location">
    <subcellularLocation>
        <location evidence="1">Secreted</location>
    </subcellularLocation>
</comment>
<dbReference type="InterPro" id="IPR011049">
    <property type="entry name" value="Serralysin-like_metalloprot_C"/>
</dbReference>
<dbReference type="InterPro" id="IPR036844">
    <property type="entry name" value="Hint_dom_sf"/>
</dbReference>
<feature type="region of interest" description="Disordered" evidence="3">
    <location>
        <begin position="3088"/>
        <end position="3166"/>
    </location>
</feature>
<evidence type="ECO:0000259" key="4">
    <source>
        <dbReference type="Pfam" id="PF13403"/>
    </source>
</evidence>
<dbReference type="EMBL" id="JAQIOY010000004">
    <property type="protein sequence ID" value="MDA7425634.1"/>
    <property type="molecule type" value="Genomic_DNA"/>
</dbReference>
<feature type="region of interest" description="Disordered" evidence="3">
    <location>
        <begin position="2104"/>
        <end position="2124"/>
    </location>
</feature>
<dbReference type="Gene3D" id="2.170.16.10">
    <property type="entry name" value="Hedgehog/Intein (Hint) domain"/>
    <property type="match status" value="1"/>
</dbReference>
<evidence type="ECO:0000256" key="3">
    <source>
        <dbReference type="SAM" id="MobiDB-lite"/>
    </source>
</evidence>
<feature type="region of interest" description="Disordered" evidence="3">
    <location>
        <begin position="1660"/>
        <end position="1759"/>
    </location>
</feature>
<keyword evidence="6" id="KW-1185">Reference proteome</keyword>
<protein>
    <submittedName>
        <fullName evidence="5">Hint domain-containing protein</fullName>
    </submittedName>
</protein>
<evidence type="ECO:0000313" key="6">
    <source>
        <dbReference type="Proteomes" id="UP001210720"/>
    </source>
</evidence>
<dbReference type="SUPFAM" id="SSF51120">
    <property type="entry name" value="beta-Roll"/>
    <property type="match status" value="20"/>
</dbReference>
<dbReference type="Proteomes" id="UP001210720">
    <property type="component" value="Unassembled WGS sequence"/>
</dbReference>
<dbReference type="PANTHER" id="PTHR38340">
    <property type="entry name" value="S-LAYER PROTEIN"/>
    <property type="match status" value="1"/>
</dbReference>
<dbReference type="InterPro" id="IPR006141">
    <property type="entry name" value="Intein_N"/>
</dbReference>
<gene>
    <name evidence="5" type="ORF">PFY00_12950</name>
</gene>
<feature type="region of interest" description="Disordered" evidence="3">
    <location>
        <begin position="1041"/>
        <end position="1073"/>
    </location>
</feature>
<dbReference type="SUPFAM" id="SSF51294">
    <property type="entry name" value="Hedgehog/intein (Hint) domain"/>
    <property type="match status" value="1"/>
</dbReference>
<dbReference type="InterPro" id="IPR028992">
    <property type="entry name" value="Hedgehog/Intein_dom"/>
</dbReference>
<comment type="caution">
    <text evidence="5">The sequence shown here is derived from an EMBL/GenBank/DDBJ whole genome shotgun (WGS) entry which is preliminary data.</text>
</comment>
<feature type="compositionally biased region" description="Low complexity" evidence="3">
    <location>
        <begin position="3088"/>
        <end position="3099"/>
    </location>
</feature>
<dbReference type="PANTHER" id="PTHR38340:SF1">
    <property type="entry name" value="S-LAYER PROTEIN"/>
    <property type="match status" value="1"/>
</dbReference>
<feature type="compositionally biased region" description="Low complexity" evidence="3">
    <location>
        <begin position="1062"/>
        <end position="1073"/>
    </location>
</feature>
<feature type="domain" description="Hedgehog/Intein (Hint)" evidence="4">
    <location>
        <begin position="3262"/>
        <end position="3408"/>
    </location>
</feature>
<organism evidence="5 6">
    <name type="scientific">Thalassococcus lentus</name>
    <dbReference type="NCBI Taxonomy" id="1210524"/>
    <lineage>
        <taxon>Bacteria</taxon>
        <taxon>Pseudomonadati</taxon>
        <taxon>Pseudomonadota</taxon>
        <taxon>Alphaproteobacteria</taxon>
        <taxon>Rhodobacterales</taxon>
        <taxon>Roseobacteraceae</taxon>
        <taxon>Thalassococcus</taxon>
    </lineage>
</organism>
<feature type="region of interest" description="Disordered" evidence="3">
    <location>
        <begin position="1172"/>
        <end position="1207"/>
    </location>
</feature>
<proteinExistence type="predicted"/>
<evidence type="ECO:0000256" key="2">
    <source>
        <dbReference type="ARBA" id="ARBA00022525"/>
    </source>
</evidence>
<dbReference type="CDD" id="cd00081">
    <property type="entry name" value="Hint"/>
    <property type="match status" value="1"/>
</dbReference>
<evidence type="ECO:0000313" key="5">
    <source>
        <dbReference type="EMBL" id="MDA7425634.1"/>
    </source>
</evidence>